<feature type="region of interest" description="Disordered" evidence="1">
    <location>
        <begin position="181"/>
        <end position="200"/>
    </location>
</feature>
<feature type="chain" id="PRO_5045347228" evidence="2">
    <location>
        <begin position="21"/>
        <end position="200"/>
    </location>
</feature>
<accession>A0ABY7FKH5</accession>
<evidence type="ECO:0000313" key="4">
    <source>
        <dbReference type="Proteomes" id="UP001164746"/>
    </source>
</evidence>
<keyword evidence="4" id="KW-1185">Reference proteome</keyword>
<sequence>MSTFLCVLLLGVILVASVQGLTKDQLQQILENGKDIVIELPGFWWIPKGNNVKDPAPWCQSHSSGASCCVQRTMHVRGKKYHLNVNMNEVEECFSASSLVPGSKICIKLYKICTKHKHMCAALEGKAVIKGVEKNVKLDYGCFQIGSGDENDDAQVPDGMETEEQATKAEMFRALSAQLDLSDGGEETSSIEDDTLRFEN</sequence>
<gene>
    <name evidence="3" type="ORF">MAR_001559</name>
</gene>
<dbReference type="EMBL" id="CP111022">
    <property type="protein sequence ID" value="WAR19721.1"/>
    <property type="molecule type" value="Genomic_DNA"/>
</dbReference>
<protein>
    <submittedName>
        <fullName evidence="3">Uncharacterized protein</fullName>
    </submittedName>
</protein>
<feature type="compositionally biased region" description="Acidic residues" evidence="1">
    <location>
        <begin position="183"/>
        <end position="193"/>
    </location>
</feature>
<evidence type="ECO:0000256" key="2">
    <source>
        <dbReference type="SAM" id="SignalP"/>
    </source>
</evidence>
<proteinExistence type="predicted"/>
<evidence type="ECO:0000256" key="1">
    <source>
        <dbReference type="SAM" id="MobiDB-lite"/>
    </source>
</evidence>
<keyword evidence="2" id="KW-0732">Signal</keyword>
<name>A0ABY7FKH5_MYAAR</name>
<evidence type="ECO:0000313" key="3">
    <source>
        <dbReference type="EMBL" id="WAR19721.1"/>
    </source>
</evidence>
<dbReference type="Proteomes" id="UP001164746">
    <property type="component" value="Chromosome 11"/>
</dbReference>
<organism evidence="3 4">
    <name type="scientific">Mya arenaria</name>
    <name type="common">Soft-shell clam</name>
    <dbReference type="NCBI Taxonomy" id="6604"/>
    <lineage>
        <taxon>Eukaryota</taxon>
        <taxon>Metazoa</taxon>
        <taxon>Spiralia</taxon>
        <taxon>Lophotrochozoa</taxon>
        <taxon>Mollusca</taxon>
        <taxon>Bivalvia</taxon>
        <taxon>Autobranchia</taxon>
        <taxon>Heteroconchia</taxon>
        <taxon>Euheterodonta</taxon>
        <taxon>Imparidentia</taxon>
        <taxon>Neoheterodontei</taxon>
        <taxon>Myida</taxon>
        <taxon>Myoidea</taxon>
        <taxon>Myidae</taxon>
        <taxon>Mya</taxon>
    </lineage>
</organism>
<feature type="signal peptide" evidence="2">
    <location>
        <begin position="1"/>
        <end position="20"/>
    </location>
</feature>
<reference evidence="3" key="1">
    <citation type="submission" date="2022-11" db="EMBL/GenBank/DDBJ databases">
        <title>Centuries of genome instability and evolution in soft-shell clam transmissible cancer (bioRxiv).</title>
        <authorList>
            <person name="Hart S.F.M."/>
            <person name="Yonemitsu M.A."/>
            <person name="Giersch R.M."/>
            <person name="Beal B.F."/>
            <person name="Arriagada G."/>
            <person name="Davis B.W."/>
            <person name="Ostrander E.A."/>
            <person name="Goff S.P."/>
            <person name="Metzger M.J."/>
        </authorList>
    </citation>
    <scope>NUCLEOTIDE SEQUENCE</scope>
    <source>
        <strain evidence="3">MELC-2E11</strain>
        <tissue evidence="3">Siphon/mantle</tissue>
    </source>
</reference>